<protein>
    <submittedName>
        <fullName evidence="1">Uncharacterized protein</fullName>
    </submittedName>
</protein>
<evidence type="ECO:0000313" key="2">
    <source>
        <dbReference type="Proteomes" id="UP000252479"/>
    </source>
</evidence>
<name>A0A368LG71_9VIBR</name>
<keyword evidence="2" id="KW-1185">Reference proteome</keyword>
<sequence length="109" mass="12289">MKIIEKVEIDSVTDVMCDVCLCSTRVANVGLEFATLQAHWGYGAKHDGERYELHLCESCFFGTVAYLKQERRIQNLFSEEVGIEANEPNSTFGLVASEDYFRDDVGSKL</sequence>
<reference evidence="1 2" key="1">
    <citation type="journal article" date="2017" name="Elife">
        <title>Extensive horizontal gene transfer in cheese-associated bacteria.</title>
        <authorList>
            <person name="Bonham K.S."/>
            <person name="Wolfe B.E."/>
            <person name="Dutton R.J."/>
        </authorList>
    </citation>
    <scope>NUCLEOTIDE SEQUENCE [LARGE SCALE GENOMIC DNA]</scope>
    <source>
        <strain evidence="1 2">JB196</strain>
    </source>
</reference>
<dbReference type="Proteomes" id="UP000252479">
    <property type="component" value="Unassembled WGS sequence"/>
</dbReference>
<organism evidence="1 2">
    <name type="scientific">Vibrio casei</name>
    <dbReference type="NCBI Taxonomy" id="673372"/>
    <lineage>
        <taxon>Bacteria</taxon>
        <taxon>Pseudomonadati</taxon>
        <taxon>Pseudomonadota</taxon>
        <taxon>Gammaproteobacteria</taxon>
        <taxon>Vibrionales</taxon>
        <taxon>Vibrionaceae</taxon>
        <taxon>Vibrio</taxon>
    </lineage>
</organism>
<accession>A0A368LG71</accession>
<dbReference type="EMBL" id="QPGL01000004">
    <property type="protein sequence ID" value="RCS68723.1"/>
    <property type="molecule type" value="Genomic_DNA"/>
</dbReference>
<dbReference type="GeneID" id="303190740"/>
<comment type="caution">
    <text evidence="1">The sequence shown here is derived from an EMBL/GenBank/DDBJ whole genome shotgun (WGS) entry which is preliminary data.</text>
</comment>
<gene>
    <name evidence="1" type="ORF">CIK83_17610</name>
</gene>
<evidence type="ECO:0000313" key="1">
    <source>
        <dbReference type="EMBL" id="RCS68723.1"/>
    </source>
</evidence>
<dbReference type="AlphaFoldDB" id="A0A368LG71"/>
<proteinExistence type="predicted"/>
<dbReference type="RefSeq" id="WP_086961195.1">
    <property type="nucleotide sequence ID" value="NZ_FUKS01000036.1"/>
</dbReference>